<protein>
    <recommendedName>
        <fullName evidence="10">Serum paraoxonase arylesterase</fullName>
    </recommendedName>
</protein>
<evidence type="ECO:0000256" key="7">
    <source>
        <dbReference type="PIRSR" id="PIRSR602640-4"/>
    </source>
</evidence>
<evidence type="ECO:0000313" key="8">
    <source>
        <dbReference type="EMBL" id="KAJ3748826.1"/>
    </source>
</evidence>
<keyword evidence="9" id="KW-1185">Reference proteome</keyword>
<dbReference type="SUPFAM" id="SSF63829">
    <property type="entry name" value="Calcium-dependent phosphotriesterase"/>
    <property type="match status" value="1"/>
</dbReference>
<accession>A0A9W8U1C3</accession>
<comment type="cofactor">
    <cofactor evidence="6">
        <name>Ca(2+)</name>
        <dbReference type="ChEBI" id="CHEBI:29108"/>
    </cofactor>
    <text evidence="6">Binds 2 calcium ions per subunit.</text>
</comment>
<organism evidence="8 9">
    <name type="scientific">Lentinula detonsa</name>
    <dbReference type="NCBI Taxonomy" id="2804962"/>
    <lineage>
        <taxon>Eukaryota</taxon>
        <taxon>Fungi</taxon>
        <taxon>Dikarya</taxon>
        <taxon>Basidiomycota</taxon>
        <taxon>Agaricomycotina</taxon>
        <taxon>Agaricomycetes</taxon>
        <taxon>Agaricomycetidae</taxon>
        <taxon>Agaricales</taxon>
        <taxon>Marasmiineae</taxon>
        <taxon>Omphalotaceae</taxon>
        <taxon>Lentinula</taxon>
    </lineage>
</organism>
<feature type="glycosylation site" description="N-linked (GlcNAc...) asparagine" evidence="7">
    <location>
        <position position="294"/>
    </location>
</feature>
<feature type="binding site" evidence="6">
    <location>
        <position position="192"/>
    </location>
    <ligand>
        <name>Ca(2+)</name>
        <dbReference type="ChEBI" id="CHEBI:29108"/>
        <label>1</label>
        <note>catalytic</note>
    </ligand>
</feature>
<keyword evidence="2" id="KW-0378">Hydrolase</keyword>
<evidence type="ECO:0008006" key="10">
    <source>
        <dbReference type="Google" id="ProtNLM"/>
    </source>
</evidence>
<keyword evidence="4 7" id="KW-0325">Glycoprotein</keyword>
<dbReference type="InterPro" id="IPR011042">
    <property type="entry name" value="6-blade_b-propeller_TolB-like"/>
</dbReference>
<feature type="active site" description="Proton acceptor" evidence="5">
    <location>
        <position position="126"/>
    </location>
</feature>
<feature type="binding site" evidence="6">
    <location>
        <position position="191"/>
    </location>
    <ligand>
        <name>Ca(2+)</name>
        <dbReference type="ChEBI" id="CHEBI:29108"/>
        <label>1</label>
        <note>catalytic</note>
    </ligand>
</feature>
<feature type="binding site" evidence="6">
    <location>
        <position position="293"/>
    </location>
    <ligand>
        <name>Ca(2+)</name>
        <dbReference type="ChEBI" id="CHEBI:29108"/>
        <label>1</label>
        <note>catalytic</note>
    </ligand>
</feature>
<evidence type="ECO:0000256" key="3">
    <source>
        <dbReference type="ARBA" id="ARBA00023157"/>
    </source>
</evidence>
<evidence type="ECO:0000256" key="1">
    <source>
        <dbReference type="ARBA" id="ARBA00008595"/>
    </source>
</evidence>
<proteinExistence type="inferred from homology"/>
<evidence type="ECO:0000313" key="9">
    <source>
        <dbReference type="Proteomes" id="UP001142393"/>
    </source>
</evidence>
<dbReference type="GO" id="GO:0046872">
    <property type="term" value="F:metal ion binding"/>
    <property type="evidence" value="ECO:0007669"/>
    <property type="project" value="UniProtKB-KW"/>
</dbReference>
<dbReference type="Proteomes" id="UP001142393">
    <property type="component" value="Unassembled WGS sequence"/>
</dbReference>
<keyword evidence="6" id="KW-0106">Calcium</keyword>
<name>A0A9W8U1C3_9AGAR</name>
<evidence type="ECO:0000256" key="6">
    <source>
        <dbReference type="PIRSR" id="PIRSR602640-2"/>
    </source>
</evidence>
<dbReference type="InterPro" id="IPR051288">
    <property type="entry name" value="Serum_paraoxonase/arylesterase"/>
</dbReference>
<dbReference type="AlphaFoldDB" id="A0A9W8U1C3"/>
<dbReference type="Pfam" id="PF01731">
    <property type="entry name" value="Arylesterase"/>
    <property type="match status" value="1"/>
</dbReference>
<dbReference type="Gene3D" id="2.120.10.30">
    <property type="entry name" value="TolB, C-terminal domain"/>
    <property type="match status" value="1"/>
</dbReference>
<evidence type="ECO:0000256" key="4">
    <source>
        <dbReference type="ARBA" id="ARBA00023180"/>
    </source>
</evidence>
<dbReference type="GO" id="GO:0004064">
    <property type="term" value="F:arylesterase activity"/>
    <property type="evidence" value="ECO:0007669"/>
    <property type="project" value="InterPro"/>
</dbReference>
<dbReference type="PANTHER" id="PTHR11799">
    <property type="entry name" value="PARAOXONASE"/>
    <property type="match status" value="1"/>
</dbReference>
<comment type="caution">
    <text evidence="8">The sequence shown here is derived from an EMBL/GenBank/DDBJ whole genome shotgun (WGS) entry which is preliminary data.</text>
</comment>
<evidence type="ECO:0000256" key="5">
    <source>
        <dbReference type="PIRSR" id="PIRSR602640-1"/>
    </source>
</evidence>
<dbReference type="PANTHER" id="PTHR11799:SF12">
    <property type="entry name" value="PARAOXONASE-RELATED"/>
    <property type="match status" value="1"/>
</dbReference>
<keyword evidence="3" id="KW-1015">Disulfide bond</keyword>
<evidence type="ECO:0000256" key="2">
    <source>
        <dbReference type="ARBA" id="ARBA00022801"/>
    </source>
</evidence>
<gene>
    <name evidence="8" type="ORF">DFH05DRAFT_1389164</name>
</gene>
<reference evidence="8 9" key="1">
    <citation type="journal article" date="2023" name="Proc. Natl. Acad. Sci. U.S.A.">
        <title>A global phylogenomic analysis of the shiitake genus Lentinula.</title>
        <authorList>
            <person name="Sierra-Patev S."/>
            <person name="Min B."/>
            <person name="Naranjo-Ortiz M."/>
            <person name="Looney B."/>
            <person name="Konkel Z."/>
            <person name="Slot J.C."/>
            <person name="Sakamoto Y."/>
            <person name="Steenwyk J.L."/>
            <person name="Rokas A."/>
            <person name="Carro J."/>
            <person name="Camarero S."/>
            <person name="Ferreira P."/>
            <person name="Molpeceres G."/>
            <person name="Ruiz-Duenas F.J."/>
            <person name="Serrano A."/>
            <person name="Henrissat B."/>
            <person name="Drula E."/>
            <person name="Hughes K.W."/>
            <person name="Mata J.L."/>
            <person name="Ishikawa N.K."/>
            <person name="Vargas-Isla R."/>
            <person name="Ushijima S."/>
            <person name="Smith C.A."/>
            <person name="Donoghue J."/>
            <person name="Ahrendt S."/>
            <person name="Andreopoulos W."/>
            <person name="He G."/>
            <person name="LaButti K."/>
            <person name="Lipzen A."/>
            <person name="Ng V."/>
            <person name="Riley R."/>
            <person name="Sandor L."/>
            <person name="Barry K."/>
            <person name="Martinez A.T."/>
            <person name="Xiao Y."/>
            <person name="Gibbons J.G."/>
            <person name="Terashima K."/>
            <person name="Grigoriev I.V."/>
            <person name="Hibbett D."/>
        </authorList>
    </citation>
    <scope>NUCLEOTIDE SEQUENCE [LARGE SCALE GENOMIC DNA]</scope>
    <source>
        <strain evidence="8 9">TFB7810</strain>
    </source>
</reference>
<feature type="binding site" evidence="6">
    <location>
        <position position="294"/>
    </location>
    <ligand>
        <name>Ca(2+)</name>
        <dbReference type="ChEBI" id="CHEBI:29108"/>
        <label>1</label>
        <note>catalytic</note>
    </ligand>
</feature>
<dbReference type="EMBL" id="JANVFU010000002">
    <property type="protein sequence ID" value="KAJ3748826.1"/>
    <property type="molecule type" value="Genomic_DNA"/>
</dbReference>
<keyword evidence="6" id="KW-0479">Metal-binding</keyword>
<feature type="binding site" evidence="6">
    <location>
        <position position="248"/>
    </location>
    <ligand>
        <name>Ca(2+)</name>
        <dbReference type="ChEBI" id="CHEBI:29108"/>
        <label>1</label>
        <note>catalytic</note>
    </ligand>
</feature>
<sequence length="383" mass="41581">MALFVTTVLCVAFASFAILYQVYLLPLLTVLGTFRTVQTFGLDAAACTRIPELQACEKIVLVQPSGLLYLACSTPESRLAWTPGMNQLNAEGRSSDDYVATYDPTTSKVARLRLEDFDSDQPISVHGMDVVSSASNASELFVYMINHRAPSGQDPRKVGADSVIEVFKATVSENRLFHIKTVRDPAIVSPNDIAGLADGKGFYFTNDHGSKAVYDSMIQNPWSATTSVGYCHIDHGCKVVASGLPSSNGILKASSNDTIYVSSSFGGKITVFQKREDNSLSLMDVISIDQVLDNLSFDNEDRLWVAAFPRARDIKELLSKNLDHATPVAAFRISSNISPSSNDEKYEVEKVLEDDGTIVSGSTSVAYDSDRNLLFMHGESGGA</sequence>
<comment type="similarity">
    <text evidence="1">Belongs to the paraoxonase family.</text>
</comment>
<comment type="PTM">
    <text evidence="7">Glycosylated.</text>
</comment>
<dbReference type="InterPro" id="IPR002640">
    <property type="entry name" value="Arylesterase"/>
</dbReference>